<reference evidence="1 2" key="1">
    <citation type="submission" date="2024-01" db="EMBL/GenBank/DDBJ databases">
        <title>A draft genome for the cacao thread blight pathogen Marasmiellus scandens.</title>
        <authorList>
            <person name="Baruah I.K."/>
            <person name="Leung J."/>
            <person name="Bukari Y."/>
            <person name="Amoako-Attah I."/>
            <person name="Meinhardt L.W."/>
            <person name="Bailey B.A."/>
            <person name="Cohen S.P."/>
        </authorList>
    </citation>
    <scope>NUCLEOTIDE SEQUENCE [LARGE SCALE GENOMIC DNA]</scope>
    <source>
        <strain evidence="1 2">GH-19</strain>
    </source>
</reference>
<dbReference type="EMBL" id="JBANRG010000011">
    <property type="protein sequence ID" value="KAK7462347.1"/>
    <property type="molecule type" value="Genomic_DNA"/>
</dbReference>
<name>A0ABR1JJP0_9AGAR</name>
<evidence type="ECO:0000313" key="2">
    <source>
        <dbReference type="Proteomes" id="UP001498398"/>
    </source>
</evidence>
<accession>A0ABR1JJP0</accession>
<dbReference type="Proteomes" id="UP001498398">
    <property type="component" value="Unassembled WGS sequence"/>
</dbReference>
<protein>
    <recommendedName>
        <fullName evidence="3">HNH nuclease domain-containing protein</fullName>
    </recommendedName>
</protein>
<comment type="caution">
    <text evidence="1">The sequence shown here is derived from an EMBL/GenBank/DDBJ whole genome shotgun (WGS) entry which is preliminary data.</text>
</comment>
<evidence type="ECO:0008006" key="3">
    <source>
        <dbReference type="Google" id="ProtNLM"/>
    </source>
</evidence>
<evidence type="ECO:0000313" key="1">
    <source>
        <dbReference type="EMBL" id="KAK7462347.1"/>
    </source>
</evidence>
<sequence>MPKLPAPSLPFPTRKELILDPYSHLLPIQDFFSGNIPLPIKDDKPGAFKPKRYPVMSSELSWSLLDFKKMGVALANNDCEARVTDNCYFHPEKDVTQAAYLVVHIDPHIKHPRHRHWGIRWINNHTSPIKAPAARCLEVASDIDKRHLINWGPHTHPSRYSTSHKIAVFELGHFTKRERQMMEAIAWQIPVQLPPDGEYNCQNWIAAFFSIAVGYKLVKLEQVNAIMKQALQAVISSKRFNI</sequence>
<organism evidence="1 2">
    <name type="scientific">Marasmiellus scandens</name>
    <dbReference type="NCBI Taxonomy" id="2682957"/>
    <lineage>
        <taxon>Eukaryota</taxon>
        <taxon>Fungi</taxon>
        <taxon>Dikarya</taxon>
        <taxon>Basidiomycota</taxon>
        <taxon>Agaricomycotina</taxon>
        <taxon>Agaricomycetes</taxon>
        <taxon>Agaricomycetidae</taxon>
        <taxon>Agaricales</taxon>
        <taxon>Marasmiineae</taxon>
        <taxon>Omphalotaceae</taxon>
        <taxon>Marasmiellus</taxon>
    </lineage>
</organism>
<keyword evidence="2" id="KW-1185">Reference proteome</keyword>
<proteinExistence type="predicted"/>
<gene>
    <name evidence="1" type="ORF">VKT23_007948</name>
</gene>